<gene>
    <name evidence="1" type="ORF">S01H1_35276</name>
</gene>
<feature type="non-terminal residue" evidence="1">
    <location>
        <position position="1"/>
    </location>
</feature>
<organism evidence="1">
    <name type="scientific">marine sediment metagenome</name>
    <dbReference type="NCBI Taxonomy" id="412755"/>
    <lineage>
        <taxon>unclassified sequences</taxon>
        <taxon>metagenomes</taxon>
        <taxon>ecological metagenomes</taxon>
    </lineage>
</organism>
<protein>
    <recommendedName>
        <fullName evidence="2">DprA winged helix domain-containing protein</fullName>
    </recommendedName>
</protein>
<proteinExistence type="predicted"/>
<sequence length="74" mass="8457">VDRYESILDSVMEREYHKNLIFLAIKEGFTSVEDISDKIGLDLELISYLLVDLEKTGMVKFTGMEDRIPAFAAL</sequence>
<dbReference type="SUPFAM" id="SSF46785">
    <property type="entry name" value="Winged helix' DNA-binding domain"/>
    <property type="match status" value="1"/>
</dbReference>
<evidence type="ECO:0000313" key="1">
    <source>
        <dbReference type="EMBL" id="GAG10442.1"/>
    </source>
</evidence>
<dbReference type="EMBL" id="BARS01022033">
    <property type="protein sequence ID" value="GAG10442.1"/>
    <property type="molecule type" value="Genomic_DNA"/>
</dbReference>
<comment type="caution">
    <text evidence="1">The sequence shown here is derived from an EMBL/GenBank/DDBJ whole genome shotgun (WGS) entry which is preliminary data.</text>
</comment>
<name>X0VGW0_9ZZZZ</name>
<reference evidence="1" key="1">
    <citation type="journal article" date="2014" name="Front. Microbiol.">
        <title>High frequency of phylogenetically diverse reductive dehalogenase-homologous genes in deep subseafloor sedimentary metagenomes.</title>
        <authorList>
            <person name="Kawai M."/>
            <person name="Futagami T."/>
            <person name="Toyoda A."/>
            <person name="Takaki Y."/>
            <person name="Nishi S."/>
            <person name="Hori S."/>
            <person name="Arai W."/>
            <person name="Tsubouchi T."/>
            <person name="Morono Y."/>
            <person name="Uchiyama I."/>
            <person name="Ito T."/>
            <person name="Fujiyama A."/>
            <person name="Inagaki F."/>
            <person name="Takami H."/>
        </authorList>
    </citation>
    <scope>NUCLEOTIDE SEQUENCE</scope>
    <source>
        <strain evidence="1">Expedition CK06-06</strain>
    </source>
</reference>
<accession>X0VGW0</accession>
<dbReference type="AlphaFoldDB" id="X0VGW0"/>
<evidence type="ECO:0008006" key="2">
    <source>
        <dbReference type="Google" id="ProtNLM"/>
    </source>
</evidence>
<dbReference type="InterPro" id="IPR036390">
    <property type="entry name" value="WH_DNA-bd_sf"/>
</dbReference>